<dbReference type="EMBL" id="MQWD01000001">
    <property type="protein sequence ID" value="PAP75546.1"/>
    <property type="molecule type" value="Genomic_DNA"/>
</dbReference>
<keyword evidence="1" id="KW-0812">Transmembrane</keyword>
<dbReference type="RefSeq" id="WP_095509186.1">
    <property type="nucleotide sequence ID" value="NZ_MQWD01000001.1"/>
</dbReference>
<accession>A0A271IWD8</accession>
<evidence type="ECO:0000256" key="1">
    <source>
        <dbReference type="SAM" id="Phobius"/>
    </source>
</evidence>
<gene>
    <name evidence="2" type="ORF">BSZ37_03370</name>
</gene>
<keyword evidence="1" id="KW-1133">Transmembrane helix</keyword>
<dbReference type="AlphaFoldDB" id="A0A271IWD8"/>
<evidence type="ECO:0000313" key="3">
    <source>
        <dbReference type="Proteomes" id="UP000216339"/>
    </source>
</evidence>
<evidence type="ECO:0008006" key="4">
    <source>
        <dbReference type="Google" id="ProtNLM"/>
    </source>
</evidence>
<feature type="transmembrane region" description="Helical" evidence="1">
    <location>
        <begin position="6"/>
        <end position="22"/>
    </location>
</feature>
<comment type="caution">
    <text evidence="2">The sequence shown here is derived from an EMBL/GenBank/DDBJ whole genome shotgun (WGS) entry which is preliminary data.</text>
</comment>
<evidence type="ECO:0000313" key="2">
    <source>
        <dbReference type="EMBL" id="PAP75546.1"/>
    </source>
</evidence>
<protein>
    <recommendedName>
        <fullName evidence="4">DUF4845 domain-containing protein</fullName>
    </recommendedName>
</protein>
<organism evidence="2 3">
    <name type="scientific">Rubrivirga marina</name>
    <dbReference type="NCBI Taxonomy" id="1196024"/>
    <lineage>
        <taxon>Bacteria</taxon>
        <taxon>Pseudomonadati</taxon>
        <taxon>Rhodothermota</taxon>
        <taxon>Rhodothermia</taxon>
        <taxon>Rhodothermales</taxon>
        <taxon>Rubricoccaceae</taxon>
        <taxon>Rubrivirga</taxon>
    </lineage>
</organism>
<reference evidence="2 3" key="1">
    <citation type="submission" date="2016-11" db="EMBL/GenBank/DDBJ databases">
        <title>Study of marine rhodopsin-containing bacteria.</title>
        <authorList>
            <person name="Yoshizawa S."/>
            <person name="Kumagai Y."/>
            <person name="Kogure K."/>
        </authorList>
    </citation>
    <scope>NUCLEOTIDE SEQUENCE [LARGE SCALE GENOMIC DNA]</scope>
    <source>
        <strain evidence="2 3">SAORIC-28</strain>
    </source>
</reference>
<sequence>MTPGRVLFVGLILIAGVLYLLNPGPEAFQEFLQAEAAARARESGESGNSVTDFLDDRLGRRAGRVDVEDVERVDYHVASVYRVDLNGRFPGGEWEYLGIAGWFTPIEQPGDDR</sequence>
<keyword evidence="1" id="KW-0472">Membrane</keyword>
<name>A0A271IWD8_9BACT</name>
<keyword evidence="3" id="KW-1185">Reference proteome</keyword>
<proteinExistence type="predicted"/>
<dbReference type="Proteomes" id="UP000216339">
    <property type="component" value="Unassembled WGS sequence"/>
</dbReference>